<dbReference type="Pfam" id="PF12728">
    <property type="entry name" value="HTH_17"/>
    <property type="match status" value="1"/>
</dbReference>
<reference evidence="2 3" key="1">
    <citation type="journal article" date="2016" name="Nat. Commun.">
        <title>Thousands of microbial genomes shed light on interconnected biogeochemical processes in an aquifer system.</title>
        <authorList>
            <person name="Anantharaman K."/>
            <person name="Brown C.T."/>
            <person name="Hug L.A."/>
            <person name="Sharon I."/>
            <person name="Castelle C.J."/>
            <person name="Probst A.J."/>
            <person name="Thomas B.C."/>
            <person name="Singh A."/>
            <person name="Wilkins M.J."/>
            <person name="Karaoz U."/>
            <person name="Brodie E.L."/>
            <person name="Williams K.H."/>
            <person name="Hubbard S.S."/>
            <person name="Banfield J.F."/>
        </authorList>
    </citation>
    <scope>NUCLEOTIDE SEQUENCE [LARGE SCALE GENOMIC DNA]</scope>
</reference>
<name>A0A1F5T727_9BACT</name>
<dbReference type="InterPro" id="IPR041657">
    <property type="entry name" value="HTH_17"/>
</dbReference>
<comment type="caution">
    <text evidence="2">The sequence shown here is derived from an EMBL/GenBank/DDBJ whole genome shotgun (WGS) entry which is preliminary data.</text>
</comment>
<dbReference type="AlphaFoldDB" id="A0A1F5T727"/>
<evidence type="ECO:0000313" key="3">
    <source>
        <dbReference type="Proteomes" id="UP000178656"/>
    </source>
</evidence>
<protein>
    <recommendedName>
        <fullName evidence="1">Helix-turn-helix domain-containing protein</fullName>
    </recommendedName>
</protein>
<evidence type="ECO:0000313" key="2">
    <source>
        <dbReference type="EMBL" id="OGF34291.1"/>
    </source>
</evidence>
<dbReference type="EMBL" id="MFGM01000074">
    <property type="protein sequence ID" value="OGF34291.1"/>
    <property type="molecule type" value="Genomic_DNA"/>
</dbReference>
<accession>A0A1F5T727</accession>
<dbReference type="Proteomes" id="UP000178656">
    <property type="component" value="Unassembled WGS sequence"/>
</dbReference>
<dbReference type="InterPro" id="IPR010093">
    <property type="entry name" value="SinI_DNA-bd"/>
</dbReference>
<dbReference type="NCBIfam" id="TIGR01764">
    <property type="entry name" value="excise"/>
    <property type="match status" value="1"/>
</dbReference>
<evidence type="ECO:0000259" key="1">
    <source>
        <dbReference type="Pfam" id="PF12728"/>
    </source>
</evidence>
<sequence>MEINHNEVYTTQEAQGLLKVSKSTIKRLIKNGIIRANKVGGTYRIMGKEILRAVSPKVESDAAEIYQKIKHKVAQKIKEW</sequence>
<feature type="domain" description="Helix-turn-helix" evidence="1">
    <location>
        <begin position="8"/>
        <end position="52"/>
    </location>
</feature>
<proteinExistence type="predicted"/>
<dbReference type="GO" id="GO:0003677">
    <property type="term" value="F:DNA binding"/>
    <property type="evidence" value="ECO:0007669"/>
    <property type="project" value="InterPro"/>
</dbReference>
<gene>
    <name evidence="2" type="ORF">A2482_00670</name>
</gene>
<organism evidence="2 3">
    <name type="scientific">Candidatus Falkowbacteria bacterium RIFOXYC2_FULL_48_21</name>
    <dbReference type="NCBI Taxonomy" id="1798005"/>
    <lineage>
        <taxon>Bacteria</taxon>
        <taxon>Candidatus Falkowiibacteriota</taxon>
    </lineage>
</organism>